<dbReference type="InterPro" id="IPR050833">
    <property type="entry name" value="Poly_Biosynth_Transport"/>
</dbReference>
<evidence type="ECO:0000313" key="7">
    <source>
        <dbReference type="EMBL" id="MBE9662415.1"/>
    </source>
</evidence>
<evidence type="ECO:0000256" key="1">
    <source>
        <dbReference type="ARBA" id="ARBA00004651"/>
    </source>
</evidence>
<proteinExistence type="predicted"/>
<organism evidence="7 8">
    <name type="scientific">Mucilaginibacter myungsuensis</name>
    <dbReference type="NCBI Taxonomy" id="649104"/>
    <lineage>
        <taxon>Bacteria</taxon>
        <taxon>Pseudomonadati</taxon>
        <taxon>Bacteroidota</taxon>
        <taxon>Sphingobacteriia</taxon>
        <taxon>Sphingobacteriales</taxon>
        <taxon>Sphingobacteriaceae</taxon>
        <taxon>Mucilaginibacter</taxon>
    </lineage>
</organism>
<feature type="transmembrane region" description="Helical" evidence="6">
    <location>
        <begin position="59"/>
        <end position="79"/>
    </location>
</feature>
<feature type="transmembrane region" description="Helical" evidence="6">
    <location>
        <begin position="247"/>
        <end position="266"/>
    </location>
</feature>
<keyword evidence="3 6" id="KW-0812">Transmembrane</keyword>
<evidence type="ECO:0000256" key="5">
    <source>
        <dbReference type="ARBA" id="ARBA00023136"/>
    </source>
</evidence>
<evidence type="ECO:0000256" key="2">
    <source>
        <dbReference type="ARBA" id="ARBA00022475"/>
    </source>
</evidence>
<feature type="transmembrane region" description="Helical" evidence="6">
    <location>
        <begin position="286"/>
        <end position="308"/>
    </location>
</feature>
<keyword evidence="5 6" id="KW-0472">Membrane</keyword>
<dbReference type="AlphaFoldDB" id="A0A929L1K2"/>
<dbReference type="Proteomes" id="UP000622475">
    <property type="component" value="Unassembled WGS sequence"/>
</dbReference>
<keyword evidence="8" id="KW-1185">Reference proteome</keyword>
<feature type="transmembrane region" description="Helical" evidence="6">
    <location>
        <begin position="144"/>
        <end position="167"/>
    </location>
</feature>
<comment type="caution">
    <text evidence="7">The sequence shown here is derived from an EMBL/GenBank/DDBJ whole genome shotgun (WGS) entry which is preliminary data.</text>
</comment>
<keyword evidence="4 6" id="KW-1133">Transmembrane helix</keyword>
<evidence type="ECO:0000256" key="6">
    <source>
        <dbReference type="SAM" id="Phobius"/>
    </source>
</evidence>
<name>A0A929L1K2_9SPHI</name>
<feature type="transmembrane region" description="Helical" evidence="6">
    <location>
        <begin position="100"/>
        <end position="124"/>
    </location>
</feature>
<comment type="subcellular location">
    <subcellularLocation>
        <location evidence="1">Cell membrane</location>
        <topology evidence="1">Multi-pass membrane protein</topology>
    </subcellularLocation>
</comment>
<dbReference type="EMBL" id="JADFFL010000003">
    <property type="protein sequence ID" value="MBE9662415.1"/>
    <property type="molecule type" value="Genomic_DNA"/>
</dbReference>
<evidence type="ECO:0000313" key="8">
    <source>
        <dbReference type="Proteomes" id="UP000622475"/>
    </source>
</evidence>
<dbReference type="PANTHER" id="PTHR30250">
    <property type="entry name" value="PST FAMILY PREDICTED COLANIC ACID TRANSPORTER"/>
    <property type="match status" value="1"/>
</dbReference>
<dbReference type="InterPro" id="IPR002797">
    <property type="entry name" value="Polysacc_synth"/>
</dbReference>
<feature type="transmembrane region" description="Helical" evidence="6">
    <location>
        <begin position="329"/>
        <end position="351"/>
    </location>
</feature>
<feature type="transmembrane region" description="Helical" evidence="6">
    <location>
        <begin position="397"/>
        <end position="414"/>
    </location>
</feature>
<keyword evidence="2" id="KW-1003">Cell membrane</keyword>
<evidence type="ECO:0000256" key="4">
    <source>
        <dbReference type="ARBA" id="ARBA00022989"/>
    </source>
</evidence>
<feature type="transmembrane region" description="Helical" evidence="6">
    <location>
        <begin position="29"/>
        <end position="53"/>
    </location>
</feature>
<protein>
    <submittedName>
        <fullName evidence="7">Oligosaccharide flippase family protein</fullName>
    </submittedName>
</protein>
<gene>
    <name evidence="7" type="ORF">IRJ16_11010</name>
</gene>
<evidence type="ECO:0000256" key="3">
    <source>
        <dbReference type="ARBA" id="ARBA00022692"/>
    </source>
</evidence>
<feature type="transmembrane region" description="Helical" evidence="6">
    <location>
        <begin position="420"/>
        <end position="445"/>
    </location>
</feature>
<feature type="transmembrane region" description="Helical" evidence="6">
    <location>
        <begin position="363"/>
        <end position="385"/>
    </location>
</feature>
<dbReference type="RefSeq" id="WP_194111585.1">
    <property type="nucleotide sequence ID" value="NZ_JADFFL010000003.1"/>
</dbReference>
<feature type="transmembrane region" description="Helical" evidence="6">
    <location>
        <begin position="179"/>
        <end position="198"/>
    </location>
</feature>
<dbReference type="Pfam" id="PF01943">
    <property type="entry name" value="Polysacc_synt"/>
    <property type="match status" value="1"/>
</dbReference>
<accession>A0A929L1K2</accession>
<feature type="transmembrane region" description="Helical" evidence="6">
    <location>
        <begin position="204"/>
        <end position="226"/>
    </location>
</feature>
<reference evidence="7" key="1">
    <citation type="submission" date="2020-10" db="EMBL/GenBank/DDBJ databases">
        <title>Mucilaginibacter mali sp. nov., isolated from rhizosphere soil of apple orchard.</title>
        <authorList>
            <person name="Lee J.-S."/>
            <person name="Kim H.S."/>
            <person name="Kim J.-S."/>
        </authorList>
    </citation>
    <scope>NUCLEOTIDE SEQUENCE</scope>
    <source>
        <strain evidence="7">KCTC 22746</strain>
    </source>
</reference>
<dbReference type="PANTHER" id="PTHR30250:SF11">
    <property type="entry name" value="O-ANTIGEN TRANSPORTER-RELATED"/>
    <property type="match status" value="1"/>
</dbReference>
<dbReference type="GO" id="GO:0005886">
    <property type="term" value="C:plasma membrane"/>
    <property type="evidence" value="ECO:0007669"/>
    <property type="project" value="UniProtKB-SubCell"/>
</dbReference>
<sequence length="464" mass="53020">MSLLNIAKGTVTKFFTSGQNRSVKLKSQIMYMFILKGLTMALSLVSVPLTLSYLDNTRYGIWVTISSFISWFAFLNIGLDSGLRNKFAECKLNKEDDDAQMYVSSTYAILSVIVLVLYLIFLLSFKFVPWDEVFNSGSQYHSELIWTVFWAFTFFSLNFIFRTVYTIYTADQKPSVDSVTNLASSILYLIFIFVLKYLNNPKLYLLAIAITLPSLLICLVINVWAFKGEYKRYRPRFKFVDVKRSRGLIGLGLRFFIIQIAGLIIFQTDNMVITHILGPAFVTPYYIVYRYFGVVSMLFTMLVNPFWSSFTEAWLKQDFNWISNAIKKLLYVFAGVVLLVIIMVTIGQDVIRLWIGRDIKAEFSLFLFMGLFTIISCWNNIFAMFLNGISKTKMQTITAVIAAIINIPLAIFLVKNMQLGIAGVILSSCASLSIFAIVSVFYTFYIIKKSKQSILTDEVKRSAV</sequence>